<dbReference type="InterPro" id="IPR026910">
    <property type="entry name" value="Shisa"/>
</dbReference>
<keyword evidence="9" id="KW-1185">Reference proteome</keyword>
<feature type="transmembrane region" description="Helical" evidence="6">
    <location>
        <begin position="77"/>
        <end position="106"/>
    </location>
</feature>
<evidence type="ECO:0000256" key="1">
    <source>
        <dbReference type="ARBA" id="ARBA00004370"/>
    </source>
</evidence>
<dbReference type="GO" id="GO:0016020">
    <property type="term" value="C:membrane"/>
    <property type="evidence" value="ECO:0007669"/>
    <property type="project" value="UniProtKB-SubCell"/>
</dbReference>
<evidence type="ECO:0000256" key="4">
    <source>
        <dbReference type="ARBA" id="ARBA00023136"/>
    </source>
</evidence>
<sequence>MLRETLIVIVAIFATAVAGEQCRAPGNLTTFSCPRPLIDYNEDIYCCNGTCCYDCWKSDDTSSCADLIVTNAATFSIGALVGIIVGVIIITIIIFVGIVLCCCACAKQRRTPPVAYQASPQGKFYLFLCHKFIVTVMTQQGAYGAQPAQYIPPPGQPGEAGYPGPPPAYPPAGAPYPPAGAPYPPGGAPYPQGGAPYPQGETPYPTDATYLPH</sequence>
<feature type="compositionally biased region" description="Pro residues" evidence="5">
    <location>
        <begin position="163"/>
        <end position="188"/>
    </location>
</feature>
<evidence type="ECO:0000256" key="7">
    <source>
        <dbReference type="SAM" id="SignalP"/>
    </source>
</evidence>
<evidence type="ECO:0000256" key="5">
    <source>
        <dbReference type="SAM" id="MobiDB-lite"/>
    </source>
</evidence>
<name>A0A8J9ZZ60_BRALA</name>
<evidence type="ECO:0000256" key="2">
    <source>
        <dbReference type="ARBA" id="ARBA00022692"/>
    </source>
</evidence>
<evidence type="ECO:0000256" key="3">
    <source>
        <dbReference type="ARBA" id="ARBA00022989"/>
    </source>
</evidence>
<keyword evidence="7" id="KW-0732">Signal</keyword>
<dbReference type="PANTHER" id="PTHR31395:SF23">
    <property type="entry name" value="GEO05642P1"/>
    <property type="match status" value="1"/>
</dbReference>
<keyword evidence="3 6" id="KW-1133">Transmembrane helix</keyword>
<proteinExistence type="predicted"/>
<evidence type="ECO:0000313" key="9">
    <source>
        <dbReference type="Proteomes" id="UP000838412"/>
    </source>
</evidence>
<feature type="region of interest" description="Disordered" evidence="5">
    <location>
        <begin position="154"/>
        <end position="213"/>
    </location>
</feature>
<protein>
    <submittedName>
        <fullName evidence="8">Hypp3202 protein</fullName>
    </submittedName>
</protein>
<evidence type="ECO:0000313" key="8">
    <source>
        <dbReference type="EMBL" id="CAH1265568.1"/>
    </source>
</evidence>
<evidence type="ECO:0000256" key="6">
    <source>
        <dbReference type="SAM" id="Phobius"/>
    </source>
</evidence>
<reference evidence="8" key="1">
    <citation type="submission" date="2022-01" db="EMBL/GenBank/DDBJ databases">
        <authorList>
            <person name="Braso-Vives M."/>
        </authorList>
    </citation>
    <scope>NUCLEOTIDE SEQUENCE</scope>
</reference>
<dbReference type="OrthoDB" id="10067681at2759"/>
<accession>A0A8J9ZZ60</accession>
<keyword evidence="4 6" id="KW-0472">Membrane</keyword>
<dbReference type="EMBL" id="OV696690">
    <property type="protein sequence ID" value="CAH1265568.1"/>
    <property type="molecule type" value="Genomic_DNA"/>
</dbReference>
<organism evidence="8 9">
    <name type="scientific">Branchiostoma lanceolatum</name>
    <name type="common">Common lancelet</name>
    <name type="synonym">Amphioxus lanceolatum</name>
    <dbReference type="NCBI Taxonomy" id="7740"/>
    <lineage>
        <taxon>Eukaryota</taxon>
        <taxon>Metazoa</taxon>
        <taxon>Chordata</taxon>
        <taxon>Cephalochordata</taxon>
        <taxon>Leptocardii</taxon>
        <taxon>Amphioxiformes</taxon>
        <taxon>Branchiostomatidae</taxon>
        <taxon>Branchiostoma</taxon>
    </lineage>
</organism>
<comment type="subcellular location">
    <subcellularLocation>
        <location evidence="1">Membrane</location>
    </subcellularLocation>
</comment>
<gene>
    <name evidence="8" type="primary">Hypp3202</name>
    <name evidence="8" type="ORF">BLAG_LOCUS19510</name>
</gene>
<keyword evidence="2 6" id="KW-0812">Transmembrane</keyword>
<dbReference type="Proteomes" id="UP000838412">
    <property type="component" value="Chromosome 5"/>
</dbReference>
<feature type="chain" id="PRO_5035455863" evidence="7">
    <location>
        <begin position="20"/>
        <end position="213"/>
    </location>
</feature>
<dbReference type="AlphaFoldDB" id="A0A8J9ZZ60"/>
<feature type="signal peptide" evidence="7">
    <location>
        <begin position="1"/>
        <end position="19"/>
    </location>
</feature>
<feature type="compositionally biased region" description="Low complexity" evidence="5">
    <location>
        <begin position="189"/>
        <end position="200"/>
    </location>
</feature>
<dbReference type="PANTHER" id="PTHR31395">
    <property type="entry name" value="SHISA"/>
    <property type="match status" value="1"/>
</dbReference>